<accession>A0AAD6MRC2</accession>
<protein>
    <submittedName>
        <fullName evidence="1">Uncharacterized protein</fullName>
    </submittedName>
</protein>
<evidence type="ECO:0000313" key="2">
    <source>
        <dbReference type="Proteomes" id="UP001215712"/>
    </source>
</evidence>
<dbReference type="EMBL" id="JAQJAN010000019">
    <property type="protein sequence ID" value="KAJ5708937.1"/>
    <property type="molecule type" value="Genomic_DNA"/>
</dbReference>
<keyword evidence="2" id="KW-1185">Reference proteome</keyword>
<reference evidence="1" key="1">
    <citation type="journal article" date="2023" name="IMA Fungus">
        <title>Comparative genomic study of the Penicillium genus elucidates a diverse pangenome and 15 lateral gene transfer events.</title>
        <authorList>
            <person name="Petersen C."/>
            <person name="Sorensen T."/>
            <person name="Nielsen M.R."/>
            <person name="Sondergaard T.E."/>
            <person name="Sorensen J.L."/>
            <person name="Fitzpatrick D.A."/>
            <person name="Frisvad J.C."/>
            <person name="Nielsen K.L."/>
        </authorList>
    </citation>
    <scope>NUCLEOTIDE SEQUENCE</scope>
    <source>
        <strain evidence="1">IBT 17514</strain>
    </source>
</reference>
<sequence length="74" mass="8118">MPPVFSTQIIRPAIRHFSANRPRPDSRLSRAIAMACIASGVILPFIPPAIESSRIRKSGVPSNKTLPPLCFHAR</sequence>
<comment type="caution">
    <text evidence="1">The sequence shown here is derived from an EMBL/GenBank/DDBJ whole genome shotgun (WGS) entry which is preliminary data.</text>
</comment>
<dbReference type="Proteomes" id="UP001215712">
    <property type="component" value="Unassembled WGS sequence"/>
</dbReference>
<proteinExistence type="predicted"/>
<gene>
    <name evidence="1" type="ORF">N7493_010271</name>
</gene>
<evidence type="ECO:0000313" key="1">
    <source>
        <dbReference type="EMBL" id="KAJ5708937.1"/>
    </source>
</evidence>
<reference evidence="1" key="2">
    <citation type="submission" date="2023-01" db="EMBL/GenBank/DDBJ databases">
        <authorList>
            <person name="Petersen C."/>
        </authorList>
    </citation>
    <scope>NUCLEOTIDE SEQUENCE</scope>
    <source>
        <strain evidence="1">IBT 17514</strain>
    </source>
</reference>
<name>A0AAD6MRC2_9EURO</name>
<dbReference type="AlphaFoldDB" id="A0AAD6MRC2"/>
<organism evidence="1 2">
    <name type="scientific">Penicillium malachiteum</name>
    <dbReference type="NCBI Taxonomy" id="1324776"/>
    <lineage>
        <taxon>Eukaryota</taxon>
        <taxon>Fungi</taxon>
        <taxon>Dikarya</taxon>
        <taxon>Ascomycota</taxon>
        <taxon>Pezizomycotina</taxon>
        <taxon>Eurotiomycetes</taxon>
        <taxon>Eurotiomycetidae</taxon>
        <taxon>Eurotiales</taxon>
        <taxon>Aspergillaceae</taxon>
        <taxon>Penicillium</taxon>
    </lineage>
</organism>